<proteinExistence type="inferred from homology"/>
<evidence type="ECO:0000256" key="6">
    <source>
        <dbReference type="ARBA" id="ARBA00022741"/>
    </source>
</evidence>
<gene>
    <name evidence="10" type="primary">nadD</name>
    <name evidence="12" type="ORF">FD03_GL000109</name>
</gene>
<evidence type="ECO:0000313" key="13">
    <source>
        <dbReference type="Proteomes" id="UP000051248"/>
    </source>
</evidence>
<dbReference type="NCBIfam" id="TIGR00482">
    <property type="entry name" value="nicotinate (nicotinamide) nucleotide adenylyltransferase"/>
    <property type="match status" value="1"/>
</dbReference>
<evidence type="ECO:0000256" key="1">
    <source>
        <dbReference type="ARBA" id="ARBA00002324"/>
    </source>
</evidence>
<dbReference type="EMBL" id="AZDZ01000009">
    <property type="protein sequence ID" value="KRK79933.1"/>
    <property type="molecule type" value="Genomic_DNA"/>
</dbReference>
<name>A0A0R1K8G8_9LACO</name>
<dbReference type="GO" id="GO:0005524">
    <property type="term" value="F:ATP binding"/>
    <property type="evidence" value="ECO:0007669"/>
    <property type="project" value="UniProtKB-KW"/>
</dbReference>
<reference evidence="12 13" key="1">
    <citation type="journal article" date="2015" name="Genome Announc.">
        <title>Expanding the biotechnology potential of lactobacilli through comparative genomics of 213 strains and associated genera.</title>
        <authorList>
            <person name="Sun Z."/>
            <person name="Harris H.M."/>
            <person name="McCann A."/>
            <person name="Guo C."/>
            <person name="Argimon S."/>
            <person name="Zhang W."/>
            <person name="Yang X."/>
            <person name="Jeffery I.B."/>
            <person name="Cooney J.C."/>
            <person name="Kagawa T.F."/>
            <person name="Liu W."/>
            <person name="Song Y."/>
            <person name="Salvetti E."/>
            <person name="Wrobel A."/>
            <person name="Rasinkangas P."/>
            <person name="Parkhill J."/>
            <person name="Rea M.C."/>
            <person name="O'Sullivan O."/>
            <person name="Ritari J."/>
            <person name="Douillard F.P."/>
            <person name="Paul Ross R."/>
            <person name="Yang R."/>
            <person name="Briner A.E."/>
            <person name="Felis G.E."/>
            <person name="de Vos W.M."/>
            <person name="Barrangou R."/>
            <person name="Klaenhammer T.R."/>
            <person name="Caufield P.W."/>
            <person name="Cui Y."/>
            <person name="Zhang H."/>
            <person name="O'Toole P.W."/>
        </authorList>
    </citation>
    <scope>NUCLEOTIDE SEQUENCE [LARGE SCALE GENOMIC DNA]</scope>
    <source>
        <strain evidence="12 13">DSM 19682</strain>
    </source>
</reference>
<evidence type="ECO:0000256" key="10">
    <source>
        <dbReference type="HAMAP-Rule" id="MF_00244"/>
    </source>
</evidence>
<comment type="caution">
    <text evidence="12">The sequence shown here is derived from an EMBL/GenBank/DDBJ whole genome shotgun (WGS) entry which is preliminary data.</text>
</comment>
<dbReference type="SUPFAM" id="SSF52374">
    <property type="entry name" value="Nucleotidylyl transferase"/>
    <property type="match status" value="1"/>
</dbReference>
<dbReference type="Pfam" id="PF01467">
    <property type="entry name" value="CTP_transf_like"/>
    <property type="match status" value="1"/>
</dbReference>
<dbReference type="GO" id="GO:0004515">
    <property type="term" value="F:nicotinate-nucleotide adenylyltransferase activity"/>
    <property type="evidence" value="ECO:0007669"/>
    <property type="project" value="UniProtKB-UniRule"/>
</dbReference>
<evidence type="ECO:0000256" key="4">
    <source>
        <dbReference type="ARBA" id="ARBA00022679"/>
    </source>
</evidence>
<dbReference type="EC" id="2.7.7.18" evidence="10"/>
<comment type="function">
    <text evidence="1 10">Catalyzes the reversible adenylation of nicotinate mononucleotide (NaMN) to nicotinic acid adenine dinucleotide (NaAD).</text>
</comment>
<dbReference type="Proteomes" id="UP000051248">
    <property type="component" value="Unassembled WGS sequence"/>
</dbReference>
<dbReference type="GO" id="GO:0009435">
    <property type="term" value="P:NAD+ biosynthetic process"/>
    <property type="evidence" value="ECO:0007669"/>
    <property type="project" value="UniProtKB-UniRule"/>
</dbReference>
<evidence type="ECO:0000259" key="11">
    <source>
        <dbReference type="Pfam" id="PF01467"/>
    </source>
</evidence>
<dbReference type="PANTHER" id="PTHR39321:SF3">
    <property type="entry name" value="PHOSPHOPANTETHEINE ADENYLYLTRANSFERASE"/>
    <property type="match status" value="1"/>
</dbReference>
<dbReference type="HAMAP" id="MF_00244">
    <property type="entry name" value="NaMN_adenylyltr"/>
    <property type="match status" value="1"/>
</dbReference>
<dbReference type="InterPro" id="IPR004821">
    <property type="entry name" value="Cyt_trans-like"/>
</dbReference>
<feature type="domain" description="Cytidyltransferase-like" evidence="11">
    <location>
        <begin position="26"/>
        <end position="185"/>
    </location>
</feature>
<organism evidence="12 13">
    <name type="scientific">Companilactobacillus nodensis DSM 19682 = JCM 14932 = NBRC 107160</name>
    <dbReference type="NCBI Taxonomy" id="1423775"/>
    <lineage>
        <taxon>Bacteria</taxon>
        <taxon>Bacillati</taxon>
        <taxon>Bacillota</taxon>
        <taxon>Bacilli</taxon>
        <taxon>Lactobacillales</taxon>
        <taxon>Lactobacillaceae</taxon>
        <taxon>Companilactobacillus</taxon>
    </lineage>
</organism>
<keyword evidence="5 10" id="KW-0548">Nucleotidyltransferase</keyword>
<dbReference type="AlphaFoldDB" id="A0A0R1K8G8"/>
<evidence type="ECO:0000256" key="2">
    <source>
        <dbReference type="ARBA" id="ARBA00005019"/>
    </source>
</evidence>
<keyword evidence="6 10" id="KW-0547">Nucleotide-binding</keyword>
<evidence type="ECO:0000256" key="9">
    <source>
        <dbReference type="ARBA" id="ARBA00048721"/>
    </source>
</evidence>
<comment type="similarity">
    <text evidence="10">Belongs to the NadD family.</text>
</comment>
<evidence type="ECO:0000256" key="8">
    <source>
        <dbReference type="ARBA" id="ARBA00023027"/>
    </source>
</evidence>
<evidence type="ECO:0000313" key="12">
    <source>
        <dbReference type="EMBL" id="KRK79933.1"/>
    </source>
</evidence>
<dbReference type="NCBIfam" id="NF000840">
    <property type="entry name" value="PRK00071.1-3"/>
    <property type="match status" value="1"/>
</dbReference>
<evidence type="ECO:0000256" key="7">
    <source>
        <dbReference type="ARBA" id="ARBA00022840"/>
    </source>
</evidence>
<dbReference type="PATRIC" id="fig|1423775.4.peg.110"/>
<protein>
    <recommendedName>
        <fullName evidence="10">Probable nicotinate-nucleotide adenylyltransferase</fullName>
        <ecNumber evidence="10">2.7.7.18</ecNumber>
    </recommendedName>
    <alternativeName>
        <fullName evidence="10">Deamido-NAD(+) diphosphorylase</fullName>
    </alternativeName>
    <alternativeName>
        <fullName evidence="10">Deamido-NAD(+) pyrophosphorylase</fullName>
    </alternativeName>
    <alternativeName>
        <fullName evidence="10">Nicotinate mononucleotide adenylyltransferase</fullName>
        <shortName evidence="10">NaMN adenylyltransferase</shortName>
    </alternativeName>
</protein>
<evidence type="ECO:0000256" key="3">
    <source>
        <dbReference type="ARBA" id="ARBA00022642"/>
    </source>
</evidence>
<dbReference type="eggNOG" id="COG1057">
    <property type="taxonomic scope" value="Bacteria"/>
</dbReference>
<sequence>MNTKSQLLTKVKPQFNTNRPRRHVGILGGTFNPIHMGHLVIAEQVYEQLCLNKVLFLPDKIPPHKNVKKEHPSISSDDRIEMIKMAIRDNIHFDLDLTDINRGGVSYTYETIKLLKQYNPDTEYYFIIGGDMVENLPDWAHIDELVNMIHFVGVCRKGFEKKSKYPILWVNTPELEISSSMIRDRVKKGQSIKYLVPDEVEEYIKDRGLFLD</sequence>
<dbReference type="Gene3D" id="3.40.50.620">
    <property type="entry name" value="HUPs"/>
    <property type="match status" value="1"/>
</dbReference>
<comment type="catalytic activity">
    <reaction evidence="9 10">
        <text>nicotinate beta-D-ribonucleotide + ATP + H(+) = deamido-NAD(+) + diphosphate</text>
        <dbReference type="Rhea" id="RHEA:22860"/>
        <dbReference type="ChEBI" id="CHEBI:15378"/>
        <dbReference type="ChEBI" id="CHEBI:30616"/>
        <dbReference type="ChEBI" id="CHEBI:33019"/>
        <dbReference type="ChEBI" id="CHEBI:57502"/>
        <dbReference type="ChEBI" id="CHEBI:58437"/>
        <dbReference type="EC" id="2.7.7.18"/>
    </reaction>
</comment>
<keyword evidence="13" id="KW-1185">Reference proteome</keyword>
<dbReference type="UniPathway" id="UPA00253">
    <property type="reaction ID" value="UER00332"/>
</dbReference>
<keyword evidence="8 10" id="KW-0520">NAD</keyword>
<accession>A0A0R1K8G8</accession>
<dbReference type="PANTHER" id="PTHR39321">
    <property type="entry name" value="NICOTINATE-NUCLEOTIDE ADENYLYLTRANSFERASE-RELATED"/>
    <property type="match status" value="1"/>
</dbReference>
<keyword evidence="7 10" id="KW-0067">ATP-binding</keyword>
<dbReference type="NCBIfam" id="TIGR00125">
    <property type="entry name" value="cyt_tran_rel"/>
    <property type="match status" value="1"/>
</dbReference>
<dbReference type="CDD" id="cd02165">
    <property type="entry name" value="NMNAT"/>
    <property type="match status" value="1"/>
</dbReference>
<dbReference type="RefSeq" id="WP_025024855.1">
    <property type="nucleotide sequence ID" value="NZ_AZDZ01000009.1"/>
</dbReference>
<dbReference type="STRING" id="1423775.FD03_GL000109"/>
<dbReference type="InterPro" id="IPR005248">
    <property type="entry name" value="NadD/NMNAT"/>
</dbReference>
<dbReference type="OrthoDB" id="5295945at2"/>
<keyword evidence="3 10" id="KW-0662">Pyridine nucleotide biosynthesis</keyword>
<evidence type="ECO:0000256" key="5">
    <source>
        <dbReference type="ARBA" id="ARBA00022695"/>
    </source>
</evidence>
<dbReference type="NCBIfam" id="NF000841">
    <property type="entry name" value="PRK00071.1-4"/>
    <property type="match status" value="1"/>
</dbReference>
<keyword evidence="4 10" id="KW-0808">Transferase</keyword>
<comment type="pathway">
    <text evidence="2 10">Cofactor biosynthesis; NAD(+) biosynthesis; deamido-NAD(+) from nicotinate D-ribonucleotide: step 1/1.</text>
</comment>
<dbReference type="InterPro" id="IPR014729">
    <property type="entry name" value="Rossmann-like_a/b/a_fold"/>
</dbReference>